<proteinExistence type="inferred from homology"/>
<reference evidence="7" key="1">
    <citation type="submission" date="2020-11" db="EMBL/GenBank/DDBJ databases">
        <title>Bacterial whole genome sequence for Caenimonas sp. DR4.4.</title>
        <authorList>
            <person name="Le V."/>
            <person name="Ko S.-R."/>
            <person name="Ahn C.-Y."/>
            <person name="Oh H.-M."/>
        </authorList>
    </citation>
    <scope>NUCLEOTIDE SEQUENCE</scope>
    <source>
        <strain evidence="7">DR4.4</strain>
    </source>
</reference>
<dbReference type="HAMAP" id="MF_01401">
    <property type="entry name" value="MsrA"/>
    <property type="match status" value="1"/>
</dbReference>
<keyword evidence="5" id="KW-0732">Signal</keyword>
<keyword evidence="1 4" id="KW-0560">Oxidoreductase</keyword>
<dbReference type="SUPFAM" id="SSF55068">
    <property type="entry name" value="Peptide methionine sulfoxide reductase"/>
    <property type="match status" value="1"/>
</dbReference>
<evidence type="ECO:0000313" key="7">
    <source>
        <dbReference type="EMBL" id="MBG9386685.1"/>
    </source>
</evidence>
<dbReference type="PANTHER" id="PTHR43774">
    <property type="entry name" value="PEPTIDE METHIONINE SULFOXIDE REDUCTASE"/>
    <property type="match status" value="1"/>
</dbReference>
<comment type="catalytic activity">
    <reaction evidence="3 4">
        <text>[thioredoxin]-disulfide + L-methionine + H2O = L-methionine (S)-S-oxide + [thioredoxin]-dithiol</text>
        <dbReference type="Rhea" id="RHEA:19993"/>
        <dbReference type="Rhea" id="RHEA-COMP:10698"/>
        <dbReference type="Rhea" id="RHEA-COMP:10700"/>
        <dbReference type="ChEBI" id="CHEBI:15377"/>
        <dbReference type="ChEBI" id="CHEBI:29950"/>
        <dbReference type="ChEBI" id="CHEBI:50058"/>
        <dbReference type="ChEBI" id="CHEBI:57844"/>
        <dbReference type="ChEBI" id="CHEBI:58772"/>
        <dbReference type="EC" id="1.8.4.11"/>
    </reaction>
</comment>
<dbReference type="InterPro" id="IPR036509">
    <property type="entry name" value="Met_Sox_Rdtase_MsrA_sf"/>
</dbReference>
<feature type="signal peptide" evidence="5">
    <location>
        <begin position="1"/>
        <end position="23"/>
    </location>
</feature>
<dbReference type="Proteomes" id="UP000651050">
    <property type="component" value="Unassembled WGS sequence"/>
</dbReference>
<feature type="active site" evidence="4">
    <location>
        <position position="57"/>
    </location>
</feature>
<evidence type="ECO:0000259" key="6">
    <source>
        <dbReference type="Pfam" id="PF01625"/>
    </source>
</evidence>
<comment type="similarity">
    <text evidence="4">Belongs to the MsrA Met sulfoxide reductase family.</text>
</comment>
<dbReference type="GO" id="GO:0008113">
    <property type="term" value="F:peptide-methionine (S)-S-oxide reductase activity"/>
    <property type="evidence" value="ECO:0007669"/>
    <property type="project" value="UniProtKB-UniRule"/>
</dbReference>
<protein>
    <recommendedName>
        <fullName evidence="4">Peptide methionine sulfoxide reductase MsrA</fullName>
        <shortName evidence="4">Protein-methionine-S-oxide reductase</shortName>
        <ecNumber evidence="4">1.8.4.11</ecNumber>
    </recommendedName>
    <alternativeName>
        <fullName evidence="4">Peptide-methionine (S)-S-oxide reductase</fullName>
        <shortName evidence="4">Peptide Met(O) reductase</shortName>
    </alternativeName>
</protein>
<accession>A0A931H191</accession>
<comment type="catalytic activity">
    <reaction evidence="2 4">
        <text>L-methionyl-[protein] + [thioredoxin]-disulfide + H2O = L-methionyl-(S)-S-oxide-[protein] + [thioredoxin]-dithiol</text>
        <dbReference type="Rhea" id="RHEA:14217"/>
        <dbReference type="Rhea" id="RHEA-COMP:10698"/>
        <dbReference type="Rhea" id="RHEA-COMP:10700"/>
        <dbReference type="Rhea" id="RHEA-COMP:12313"/>
        <dbReference type="Rhea" id="RHEA-COMP:12315"/>
        <dbReference type="ChEBI" id="CHEBI:15377"/>
        <dbReference type="ChEBI" id="CHEBI:16044"/>
        <dbReference type="ChEBI" id="CHEBI:29950"/>
        <dbReference type="ChEBI" id="CHEBI:44120"/>
        <dbReference type="ChEBI" id="CHEBI:50058"/>
        <dbReference type="EC" id="1.8.4.11"/>
    </reaction>
</comment>
<name>A0A931H191_9BURK</name>
<dbReference type="AlphaFoldDB" id="A0A931H191"/>
<evidence type="ECO:0000256" key="2">
    <source>
        <dbReference type="ARBA" id="ARBA00047806"/>
    </source>
</evidence>
<evidence type="ECO:0000313" key="8">
    <source>
        <dbReference type="Proteomes" id="UP000651050"/>
    </source>
</evidence>
<dbReference type="PANTHER" id="PTHR43774:SF1">
    <property type="entry name" value="PEPTIDE METHIONINE SULFOXIDE REDUCTASE MSRA 2"/>
    <property type="match status" value="1"/>
</dbReference>
<dbReference type="InterPro" id="IPR002569">
    <property type="entry name" value="Met_Sox_Rdtase_MsrA_dom"/>
</dbReference>
<evidence type="ECO:0000256" key="4">
    <source>
        <dbReference type="HAMAP-Rule" id="MF_01401"/>
    </source>
</evidence>
<dbReference type="EC" id="1.8.4.11" evidence="4"/>
<evidence type="ECO:0000256" key="3">
    <source>
        <dbReference type="ARBA" id="ARBA00048782"/>
    </source>
</evidence>
<dbReference type="NCBIfam" id="TIGR00401">
    <property type="entry name" value="msrA"/>
    <property type="match status" value="1"/>
</dbReference>
<keyword evidence="8" id="KW-1185">Reference proteome</keyword>
<comment type="function">
    <text evidence="4">Has an important function as a repair enzyme for proteins that have been inactivated by oxidation. Catalyzes the reversible oxidation-reduction of methionine sulfoxide in proteins to methionine.</text>
</comment>
<comment type="caution">
    <text evidence="7">The sequence shown here is derived from an EMBL/GenBank/DDBJ whole genome shotgun (WGS) entry which is preliminary data.</text>
</comment>
<dbReference type="Pfam" id="PF01625">
    <property type="entry name" value="PMSR"/>
    <property type="match status" value="1"/>
</dbReference>
<dbReference type="Gene3D" id="3.30.1060.10">
    <property type="entry name" value="Peptide methionine sulphoxide reductase MsrA"/>
    <property type="match status" value="1"/>
</dbReference>
<sequence length="233" mass="24633">MSASLKLMAVAAAAGLMFFVATGAGGAAEKAVKLPPAAYDPAPANAAQATAVFAGGCFWGVQGVFQHTKGVTMAVSGYAGGQKETARYEMVGSGATGHAESVQVTYDPKQVSYAKLLQIYFSVAHDPTQLNRQGPDTGTQYRSAIFYTDASQKAVAERYIAQLDAAKAYPAKIVTQLAPLTAFFPAEAYHQDYATLHPDSPYIATFDLPKIANLKALMPEAYRDKPVLVAAKN</sequence>
<evidence type="ECO:0000256" key="1">
    <source>
        <dbReference type="ARBA" id="ARBA00023002"/>
    </source>
</evidence>
<feature type="domain" description="Peptide methionine sulphoxide reductase MsrA" evidence="6">
    <location>
        <begin position="50"/>
        <end position="202"/>
    </location>
</feature>
<gene>
    <name evidence="4 7" type="primary">msrA</name>
    <name evidence="7" type="ORF">I5803_01490</name>
</gene>
<feature type="chain" id="PRO_5037670827" description="Peptide methionine sulfoxide reductase MsrA" evidence="5">
    <location>
        <begin position="24"/>
        <end position="233"/>
    </location>
</feature>
<evidence type="ECO:0000256" key="5">
    <source>
        <dbReference type="SAM" id="SignalP"/>
    </source>
</evidence>
<dbReference type="EMBL" id="JADWYS010000001">
    <property type="protein sequence ID" value="MBG9386685.1"/>
    <property type="molecule type" value="Genomic_DNA"/>
</dbReference>
<organism evidence="7 8">
    <name type="scientific">Caenimonas aquaedulcis</name>
    <dbReference type="NCBI Taxonomy" id="2793270"/>
    <lineage>
        <taxon>Bacteria</taxon>
        <taxon>Pseudomonadati</taxon>
        <taxon>Pseudomonadota</taxon>
        <taxon>Betaproteobacteria</taxon>
        <taxon>Burkholderiales</taxon>
        <taxon>Comamonadaceae</taxon>
        <taxon>Caenimonas</taxon>
    </lineage>
</organism>